<dbReference type="RefSeq" id="WP_011196128.1">
    <property type="nucleotide sequence ID" value="NC_006177.1"/>
</dbReference>
<feature type="coiled-coil region" evidence="1">
    <location>
        <begin position="33"/>
        <end position="81"/>
    </location>
</feature>
<dbReference type="STRING" id="292459.STH2001"/>
<evidence type="ECO:0000256" key="1">
    <source>
        <dbReference type="SAM" id="Coils"/>
    </source>
</evidence>
<sequence length="229" mass="25920">MRRASVATLLAATAAVFVACTSPPPPPGTSMEVEELSAQVAELTAVNQRLEAENRELEARVAELDAKVKELEFRNQNLADRLSPEEREVNLINPRFPPAVGGEPGWEYHQVLSADLDNDGVEERVSVTTNAFWMEDRKEFGWDDGHPWHVYVEEPDGTRTYLFSDWVQLGKLDVILDREGPGVFIVYRRDGGMIIYRATYQGPGQFRTVRSYQIPLSYSATWANPDMFR</sequence>
<reference evidence="3 4" key="1">
    <citation type="journal article" date="2004" name="Nucleic Acids Res.">
        <title>Genome sequence of Symbiobacterium thermophilum, an uncultivable bacterium that depends on microbial commensalism.</title>
        <authorList>
            <person name="Ueda K."/>
            <person name="Yamashita A."/>
            <person name="Ishikawa J."/>
            <person name="Shimada M."/>
            <person name="Watsuji T."/>
            <person name="Morimura K."/>
            <person name="Ikeda H."/>
            <person name="Hattori M."/>
            <person name="Beppu T."/>
        </authorList>
    </citation>
    <scope>NUCLEOTIDE SEQUENCE [LARGE SCALE GENOMIC DNA]</scope>
    <source>
        <strain evidence="4">T / IAM 14863</strain>
    </source>
</reference>
<accession>Q67MV7</accession>
<dbReference type="AlphaFoldDB" id="Q67MV7"/>
<dbReference type="PROSITE" id="PS51257">
    <property type="entry name" value="PROKAR_LIPOPROTEIN"/>
    <property type="match status" value="1"/>
</dbReference>
<evidence type="ECO:0000256" key="2">
    <source>
        <dbReference type="SAM" id="SignalP"/>
    </source>
</evidence>
<evidence type="ECO:0000313" key="3">
    <source>
        <dbReference type="EMBL" id="BAD40986.1"/>
    </source>
</evidence>
<feature type="signal peptide" evidence="2">
    <location>
        <begin position="1"/>
        <end position="19"/>
    </location>
</feature>
<protein>
    <submittedName>
        <fullName evidence="3">Conserved domain protein</fullName>
    </submittedName>
</protein>
<evidence type="ECO:0000313" key="4">
    <source>
        <dbReference type="Proteomes" id="UP000000417"/>
    </source>
</evidence>
<proteinExistence type="predicted"/>
<keyword evidence="1" id="KW-0175">Coiled coil</keyword>
<keyword evidence="4" id="KW-1185">Reference proteome</keyword>
<keyword evidence="2" id="KW-0732">Signal</keyword>
<dbReference type="OrthoDB" id="9808544at2"/>
<dbReference type="eggNOG" id="COG4467">
    <property type="taxonomic scope" value="Bacteria"/>
</dbReference>
<gene>
    <name evidence="3" type="ordered locus">STH2001</name>
</gene>
<dbReference type="HOGENOM" id="CLU_1209290_0_0_9"/>
<dbReference type="EMBL" id="AP006840">
    <property type="protein sequence ID" value="BAD40986.1"/>
    <property type="molecule type" value="Genomic_DNA"/>
</dbReference>
<name>Q67MV7_SYMTH</name>
<dbReference type="KEGG" id="sth:STH2001"/>
<organism evidence="3 4">
    <name type="scientific">Symbiobacterium thermophilum (strain DSM 24528 / JCM 14929 / IAM 14863 / T)</name>
    <dbReference type="NCBI Taxonomy" id="292459"/>
    <lineage>
        <taxon>Bacteria</taxon>
        <taxon>Bacillati</taxon>
        <taxon>Bacillota</taxon>
        <taxon>Clostridia</taxon>
        <taxon>Eubacteriales</taxon>
        <taxon>Symbiobacteriaceae</taxon>
        <taxon>Symbiobacterium</taxon>
    </lineage>
</organism>
<feature type="chain" id="PRO_5038892373" evidence="2">
    <location>
        <begin position="20"/>
        <end position="229"/>
    </location>
</feature>
<dbReference type="Proteomes" id="UP000000417">
    <property type="component" value="Chromosome"/>
</dbReference>